<sequence length="309" mass="34829">MAHDEGVRAVERPTFNAGPAKFNKFNRSAMPQRSMVTGRSQEPRERFAEELRGLRTERKLSLRELAKQVGWDSSLFSKMENGQTLGGPEVVQALDQFYGTPGLLVTLWELAVADPTQFKEPYRRYMLLEAEAVSLWQYSVSRPPGLLQTAGYAREALAAGGLRGEELDQQVEARTGRRKVLEGDDPPPFRILLAEAVLRNSLRDPRQWRGQLERLTEAAAQPNITLHVLPFGCGLHGLDSTDVMFLRLPDGRTVAYVENDVQGELVEELSKVERFHRTYDAVRDLALSPAESHKFILRMLEEVPCEPST</sequence>
<organism evidence="2 3">
    <name type="scientific">Streptomyces capoamus</name>
    <dbReference type="NCBI Taxonomy" id="68183"/>
    <lineage>
        <taxon>Bacteria</taxon>
        <taxon>Bacillati</taxon>
        <taxon>Actinomycetota</taxon>
        <taxon>Actinomycetes</taxon>
        <taxon>Kitasatosporales</taxon>
        <taxon>Streptomycetaceae</taxon>
        <taxon>Streptomyces</taxon>
    </lineage>
</organism>
<dbReference type="CDD" id="cd00093">
    <property type="entry name" value="HTH_XRE"/>
    <property type="match status" value="1"/>
</dbReference>
<gene>
    <name evidence="2" type="ORF">GCM10018980_64090</name>
</gene>
<dbReference type="EMBL" id="BNBF01000025">
    <property type="protein sequence ID" value="GHG69720.1"/>
    <property type="molecule type" value="Genomic_DNA"/>
</dbReference>
<comment type="caution">
    <text evidence="2">The sequence shown here is derived from an EMBL/GenBank/DDBJ whole genome shotgun (WGS) entry which is preliminary data.</text>
</comment>
<dbReference type="InterPro" id="IPR001387">
    <property type="entry name" value="Cro/C1-type_HTH"/>
</dbReference>
<proteinExistence type="predicted"/>
<dbReference type="PROSITE" id="PS50943">
    <property type="entry name" value="HTH_CROC1"/>
    <property type="match status" value="1"/>
</dbReference>
<feature type="domain" description="HTH cro/C1-type" evidence="1">
    <location>
        <begin position="51"/>
        <end position="104"/>
    </location>
</feature>
<keyword evidence="3" id="KW-1185">Reference proteome</keyword>
<evidence type="ECO:0000313" key="3">
    <source>
        <dbReference type="Proteomes" id="UP000619355"/>
    </source>
</evidence>
<dbReference type="Pfam" id="PF19054">
    <property type="entry name" value="DUF5753"/>
    <property type="match status" value="1"/>
</dbReference>
<dbReference type="AlphaFoldDB" id="A0A919F226"/>
<dbReference type="Pfam" id="PF13560">
    <property type="entry name" value="HTH_31"/>
    <property type="match status" value="1"/>
</dbReference>
<dbReference type="InterPro" id="IPR010982">
    <property type="entry name" value="Lambda_DNA-bd_dom_sf"/>
</dbReference>
<protein>
    <submittedName>
        <fullName evidence="2">Transcriptional regulator</fullName>
    </submittedName>
</protein>
<dbReference type="InterPro" id="IPR043917">
    <property type="entry name" value="DUF5753"/>
</dbReference>
<evidence type="ECO:0000259" key="1">
    <source>
        <dbReference type="PROSITE" id="PS50943"/>
    </source>
</evidence>
<dbReference type="Proteomes" id="UP000619355">
    <property type="component" value="Unassembled WGS sequence"/>
</dbReference>
<dbReference type="SUPFAM" id="SSF47413">
    <property type="entry name" value="lambda repressor-like DNA-binding domains"/>
    <property type="match status" value="1"/>
</dbReference>
<dbReference type="SMART" id="SM00530">
    <property type="entry name" value="HTH_XRE"/>
    <property type="match status" value="1"/>
</dbReference>
<name>A0A919F226_9ACTN</name>
<reference evidence="3" key="1">
    <citation type="journal article" date="2019" name="Int. J. Syst. Evol. Microbiol.">
        <title>The Global Catalogue of Microorganisms (GCM) 10K type strain sequencing project: providing services to taxonomists for standard genome sequencing and annotation.</title>
        <authorList>
            <consortium name="The Broad Institute Genomics Platform"/>
            <consortium name="The Broad Institute Genome Sequencing Center for Infectious Disease"/>
            <person name="Wu L."/>
            <person name="Ma J."/>
        </authorList>
    </citation>
    <scope>NUCLEOTIDE SEQUENCE [LARGE SCALE GENOMIC DNA]</scope>
    <source>
        <strain evidence="3">JCM 4253</strain>
    </source>
</reference>
<dbReference type="GO" id="GO:0003677">
    <property type="term" value="F:DNA binding"/>
    <property type="evidence" value="ECO:0007669"/>
    <property type="project" value="InterPro"/>
</dbReference>
<accession>A0A919F226</accession>
<evidence type="ECO:0000313" key="2">
    <source>
        <dbReference type="EMBL" id="GHG69720.1"/>
    </source>
</evidence>
<dbReference type="Gene3D" id="1.10.260.40">
    <property type="entry name" value="lambda repressor-like DNA-binding domains"/>
    <property type="match status" value="1"/>
</dbReference>